<dbReference type="GO" id="GO:0043590">
    <property type="term" value="C:bacterial nucleoid"/>
    <property type="evidence" value="ECO:0007669"/>
    <property type="project" value="TreeGrafter"/>
</dbReference>
<evidence type="ECO:0000256" key="7">
    <source>
        <dbReference type="ARBA" id="ARBA00023204"/>
    </source>
</evidence>
<evidence type="ECO:0000259" key="11">
    <source>
        <dbReference type="Pfam" id="PF02463"/>
    </source>
</evidence>
<accession>A0A318EKK0</accession>
<feature type="coiled-coil region" evidence="10">
    <location>
        <begin position="338"/>
        <end position="365"/>
    </location>
</feature>
<dbReference type="CDD" id="cd03241">
    <property type="entry name" value="ABC_RecN"/>
    <property type="match status" value="2"/>
</dbReference>
<evidence type="ECO:0000256" key="10">
    <source>
        <dbReference type="SAM" id="Coils"/>
    </source>
</evidence>
<keyword evidence="13" id="KW-1185">Reference proteome</keyword>
<dbReference type="InterPro" id="IPR004604">
    <property type="entry name" value="DNA_recomb/repair_RecN"/>
</dbReference>
<dbReference type="SUPFAM" id="SSF52540">
    <property type="entry name" value="P-loop containing nucleoside triphosphate hydrolases"/>
    <property type="match status" value="2"/>
</dbReference>
<dbReference type="AlphaFoldDB" id="A0A318EKK0"/>
<gene>
    <name evidence="12" type="ORF">C8D93_101650</name>
</gene>
<comment type="caution">
    <text evidence="12">The sequence shown here is derived from an EMBL/GenBank/DDBJ whole genome shotgun (WGS) entry which is preliminary data.</text>
</comment>
<dbReference type="GO" id="GO:0006281">
    <property type="term" value="P:DNA repair"/>
    <property type="evidence" value="ECO:0007669"/>
    <property type="project" value="UniProtKB-KW"/>
</dbReference>
<name>A0A318EKK0_9GAMM</name>
<proteinExistence type="inferred from homology"/>
<dbReference type="InterPro" id="IPR027417">
    <property type="entry name" value="P-loop_NTPase"/>
</dbReference>
<feature type="domain" description="RecF/RecN/SMC N-terminal" evidence="11">
    <location>
        <begin position="1"/>
        <end position="513"/>
    </location>
</feature>
<evidence type="ECO:0000256" key="6">
    <source>
        <dbReference type="ARBA" id="ARBA00022840"/>
    </source>
</evidence>
<dbReference type="InterPro" id="IPR003395">
    <property type="entry name" value="RecF/RecN/SMC_N"/>
</dbReference>
<dbReference type="FunFam" id="3.40.50.300:FF:000319">
    <property type="entry name" value="DNA repair protein RecN"/>
    <property type="match status" value="1"/>
</dbReference>
<dbReference type="GO" id="GO:0006310">
    <property type="term" value="P:DNA recombination"/>
    <property type="evidence" value="ECO:0007669"/>
    <property type="project" value="InterPro"/>
</dbReference>
<dbReference type="GO" id="GO:0009432">
    <property type="term" value="P:SOS response"/>
    <property type="evidence" value="ECO:0007669"/>
    <property type="project" value="TreeGrafter"/>
</dbReference>
<evidence type="ECO:0000256" key="5">
    <source>
        <dbReference type="ARBA" id="ARBA00022763"/>
    </source>
</evidence>
<keyword evidence="5 9" id="KW-0227">DNA damage</keyword>
<dbReference type="Gene3D" id="3.40.50.300">
    <property type="entry name" value="P-loop containing nucleotide triphosphate hydrolases"/>
    <property type="match status" value="2"/>
</dbReference>
<keyword evidence="6" id="KW-0067">ATP-binding</keyword>
<evidence type="ECO:0000313" key="12">
    <source>
        <dbReference type="EMBL" id="PXV71595.1"/>
    </source>
</evidence>
<evidence type="ECO:0000256" key="1">
    <source>
        <dbReference type="ARBA" id="ARBA00003618"/>
    </source>
</evidence>
<evidence type="ECO:0000313" key="13">
    <source>
        <dbReference type="Proteomes" id="UP000248330"/>
    </source>
</evidence>
<dbReference type="RefSeq" id="WP_110263699.1">
    <property type="nucleotide sequence ID" value="NZ_CAWNXA010000001.1"/>
</dbReference>
<protein>
    <recommendedName>
        <fullName evidence="3 9">DNA repair protein RecN</fullName>
    </recommendedName>
    <alternativeName>
        <fullName evidence="8 9">Recombination protein N</fullName>
    </alternativeName>
</protein>
<keyword evidence="10" id="KW-0175">Coiled coil</keyword>
<dbReference type="NCBIfam" id="TIGR00634">
    <property type="entry name" value="recN"/>
    <property type="match status" value="1"/>
</dbReference>
<keyword evidence="7 9" id="KW-0234">DNA repair</keyword>
<evidence type="ECO:0000256" key="4">
    <source>
        <dbReference type="ARBA" id="ARBA00022741"/>
    </source>
</evidence>
<dbReference type="OrthoDB" id="9806954at2"/>
<comment type="function">
    <text evidence="1 9">May be involved in recombinational repair of damaged DNA.</text>
</comment>
<dbReference type="GO" id="GO:0005524">
    <property type="term" value="F:ATP binding"/>
    <property type="evidence" value="ECO:0007669"/>
    <property type="project" value="UniProtKB-KW"/>
</dbReference>
<dbReference type="FunFam" id="3.40.50.300:FF:000356">
    <property type="entry name" value="DNA repair protein RecN"/>
    <property type="match status" value="1"/>
</dbReference>
<dbReference type="PANTHER" id="PTHR11059:SF0">
    <property type="entry name" value="DNA REPAIR PROTEIN RECN"/>
    <property type="match status" value="1"/>
</dbReference>
<comment type="similarity">
    <text evidence="2 9">Belongs to the RecN family.</text>
</comment>
<dbReference type="Pfam" id="PF02463">
    <property type="entry name" value="SMC_N"/>
    <property type="match status" value="1"/>
</dbReference>
<organism evidence="12 13">
    <name type="scientific">Sinimarinibacterium flocculans</name>
    <dbReference type="NCBI Taxonomy" id="985250"/>
    <lineage>
        <taxon>Bacteria</taxon>
        <taxon>Pseudomonadati</taxon>
        <taxon>Pseudomonadota</taxon>
        <taxon>Gammaproteobacteria</taxon>
        <taxon>Nevskiales</taxon>
        <taxon>Nevskiaceae</taxon>
        <taxon>Sinimarinibacterium</taxon>
    </lineage>
</organism>
<dbReference type="Proteomes" id="UP000248330">
    <property type="component" value="Unassembled WGS sequence"/>
</dbReference>
<dbReference type="PIRSF" id="PIRSF003128">
    <property type="entry name" value="RecN"/>
    <property type="match status" value="1"/>
</dbReference>
<dbReference type="NCBIfam" id="NF008121">
    <property type="entry name" value="PRK10869.1"/>
    <property type="match status" value="1"/>
</dbReference>
<dbReference type="PANTHER" id="PTHR11059">
    <property type="entry name" value="DNA REPAIR PROTEIN RECN"/>
    <property type="match status" value="1"/>
</dbReference>
<keyword evidence="4" id="KW-0547">Nucleotide-binding</keyword>
<evidence type="ECO:0000256" key="9">
    <source>
        <dbReference type="PIRNR" id="PIRNR003128"/>
    </source>
</evidence>
<evidence type="ECO:0000256" key="3">
    <source>
        <dbReference type="ARBA" id="ARBA00021315"/>
    </source>
</evidence>
<evidence type="ECO:0000256" key="8">
    <source>
        <dbReference type="ARBA" id="ARBA00033408"/>
    </source>
</evidence>
<evidence type="ECO:0000256" key="2">
    <source>
        <dbReference type="ARBA" id="ARBA00009441"/>
    </source>
</evidence>
<reference evidence="12 13" key="1">
    <citation type="submission" date="2018-04" db="EMBL/GenBank/DDBJ databases">
        <title>Genomic Encyclopedia of Type Strains, Phase IV (KMG-IV): sequencing the most valuable type-strain genomes for metagenomic binning, comparative biology and taxonomic classification.</title>
        <authorList>
            <person name="Goeker M."/>
        </authorList>
    </citation>
    <scope>NUCLEOTIDE SEQUENCE [LARGE SCALE GENOMIC DNA]</scope>
    <source>
        <strain evidence="12 13">DSM 104150</strain>
    </source>
</reference>
<sequence>MLKALTISNLAVIESVDLEWSGGFSVLTGETGAGKSILIDAIGLIAGTRADSGLIRGDAERAEVSAQFEIRPDSAAAAWLREHAAEQADDPTALVIRRVLQASGRGRAFVNGAAVTTAQLRELGEHLIAIFGQSESQTLLRGEVQRDLLDDYGGHEAQRSAVAAAARHAAAVDREIGALRSAASGDPAQVEFLRFQVRELDALQLAAGELESLDAEHRRLAGAGQLLQDGGGTQEQLYGGDDSLYDQLATARSRIDALTGLEPAFINARDAIDGAMAQVEDAAETLRQALERLDLDPERLAAVEARMQAIHDLARKHRVRPDQLADHHAGLRERLDGLEHGSERLAALERDRARAIEQYRSAAAALSKLRQASATRFAKAVQTIVRTLGMPHAQFVVAVDSAPDATVSAHGVDTVRFDFTANAGLTPRPLAKVASGGELSRVSLAIEVAALHRGGAPTMIFDEVDAGISGAVAEIVGQRLRALGADRQVLCVTHLAQVAAQGHHHYGIRKQTRRGSTFTAVEALTQAQRVAELARMQGGVEITDATLEHAEDLLRRAT</sequence>
<dbReference type="EMBL" id="QICN01000001">
    <property type="protein sequence ID" value="PXV71595.1"/>
    <property type="molecule type" value="Genomic_DNA"/>
</dbReference>